<name>A0ABR7NRP8_9FIRM</name>
<dbReference type="SMART" id="SM00481">
    <property type="entry name" value="POLIIIAc"/>
    <property type="match status" value="1"/>
</dbReference>
<dbReference type="PANTHER" id="PTHR42924:SF3">
    <property type="entry name" value="POLYMERASE_HISTIDINOL PHOSPHATASE N-TERMINAL DOMAIN-CONTAINING PROTEIN"/>
    <property type="match status" value="1"/>
</dbReference>
<dbReference type="Proteomes" id="UP000647491">
    <property type="component" value="Unassembled WGS sequence"/>
</dbReference>
<dbReference type="SUPFAM" id="SSF89550">
    <property type="entry name" value="PHP domain-like"/>
    <property type="match status" value="1"/>
</dbReference>
<proteinExistence type="predicted"/>
<dbReference type="Pfam" id="PF02811">
    <property type="entry name" value="PHP"/>
    <property type="match status" value="1"/>
</dbReference>
<dbReference type="NCBIfam" id="NF038032">
    <property type="entry name" value="CehA_McbA_metalo"/>
    <property type="match status" value="1"/>
</dbReference>
<dbReference type="InterPro" id="IPR016195">
    <property type="entry name" value="Pol/histidinol_Pase-like"/>
</dbReference>
<evidence type="ECO:0000313" key="2">
    <source>
        <dbReference type="EMBL" id="MBC8598032.1"/>
    </source>
</evidence>
<evidence type="ECO:0000259" key="1">
    <source>
        <dbReference type="SMART" id="SM00481"/>
    </source>
</evidence>
<dbReference type="InterPro" id="IPR003141">
    <property type="entry name" value="Pol/His_phosphatase_N"/>
</dbReference>
<keyword evidence="3" id="KW-1185">Reference proteome</keyword>
<dbReference type="InterPro" id="IPR052018">
    <property type="entry name" value="PHP_domain"/>
</dbReference>
<sequence>MWKRIELHNHTMESDGSMTVKELAAFMEAQGIPWFSLTDHNTVSGFPDLPAACKNRLQYVYGYELTSYYGHLLCQNVTSYIPWDDIDRDNADPLFQRVHEAGGLAGPAHPFSLPSPFANGMRWDMTIHDPGLMDFIEIVNNAHPMVPDNCQAIQWWIRLACSGFPIAPVSGLDLHRPMDLDGVFSTFIETDGDNAPESPPEASQALAQAVRRCRTCVTRGPVLHWVLNGDSLKLSLCPGLTPIPEHEPDAPPLFFCLIKTEKDSLRIPLGNEDCLVPLPDTIRSSRGAVLLLFPAESCPSGEPELSSLTAAAGPVFFSM</sequence>
<feature type="domain" description="Polymerase/histidinol phosphatase N-terminal" evidence="1">
    <location>
        <begin position="5"/>
        <end position="69"/>
    </location>
</feature>
<gene>
    <name evidence="2" type="ORF">H8708_02110</name>
</gene>
<comment type="caution">
    <text evidence="2">The sequence shown here is derived from an EMBL/GenBank/DDBJ whole genome shotgun (WGS) entry which is preliminary data.</text>
</comment>
<dbReference type="PANTHER" id="PTHR42924">
    <property type="entry name" value="EXONUCLEASE"/>
    <property type="match status" value="1"/>
</dbReference>
<dbReference type="InterPro" id="IPR004013">
    <property type="entry name" value="PHP_dom"/>
</dbReference>
<dbReference type="EMBL" id="JACRTJ010000005">
    <property type="protein sequence ID" value="MBC8598032.1"/>
    <property type="molecule type" value="Genomic_DNA"/>
</dbReference>
<dbReference type="Gene3D" id="3.20.20.140">
    <property type="entry name" value="Metal-dependent hydrolases"/>
    <property type="match status" value="1"/>
</dbReference>
<evidence type="ECO:0000313" key="3">
    <source>
        <dbReference type="Proteomes" id="UP000647491"/>
    </source>
</evidence>
<protein>
    <submittedName>
        <fullName evidence="2">CehA/McbA family metallohydrolase</fullName>
    </submittedName>
</protein>
<reference evidence="2 3" key="1">
    <citation type="submission" date="2020-08" db="EMBL/GenBank/DDBJ databases">
        <title>Genome public.</title>
        <authorList>
            <person name="Liu C."/>
            <person name="Sun Q."/>
        </authorList>
    </citation>
    <scope>NUCLEOTIDE SEQUENCE [LARGE SCALE GENOMIC DNA]</scope>
    <source>
        <strain evidence="2 3">BX10</strain>
    </source>
</reference>
<organism evidence="2 3">
    <name type="scientific">Enterocloster hominis</name>
    <name type="common">ex Liu et al. 2021</name>
    <dbReference type="NCBI Taxonomy" id="2763663"/>
    <lineage>
        <taxon>Bacteria</taxon>
        <taxon>Bacillati</taxon>
        <taxon>Bacillota</taxon>
        <taxon>Clostridia</taxon>
        <taxon>Lachnospirales</taxon>
        <taxon>Lachnospiraceae</taxon>
        <taxon>Enterocloster</taxon>
    </lineage>
</organism>
<accession>A0ABR7NRP8</accession>
<dbReference type="RefSeq" id="WP_262426806.1">
    <property type="nucleotide sequence ID" value="NZ_JACRTJ010000005.1"/>
</dbReference>